<dbReference type="EMBL" id="LR586016">
    <property type="protein sequence ID" value="VIP04606.1"/>
    <property type="molecule type" value="Genomic_DNA"/>
</dbReference>
<dbReference type="AlphaFoldDB" id="A0A6C2YT19"/>
<dbReference type="Pfam" id="PF07596">
    <property type="entry name" value="SBP_bac_10"/>
    <property type="match status" value="1"/>
</dbReference>
<dbReference type="KEGG" id="tim:GMBLW1_45870"/>
<dbReference type="InParanoid" id="A0A6C2YT19"/>
<accession>A0A6C2YT19</accession>
<evidence type="ECO:0000259" key="2">
    <source>
        <dbReference type="Pfam" id="PF07596"/>
    </source>
</evidence>
<evidence type="ECO:0000313" key="4">
    <source>
        <dbReference type="Proteomes" id="UP000464378"/>
    </source>
</evidence>
<gene>
    <name evidence="3" type="ORF">GMBLW1_45870</name>
</gene>
<protein>
    <recommendedName>
        <fullName evidence="2">DUF1559 domain-containing protein</fullName>
    </recommendedName>
</protein>
<dbReference type="PANTHER" id="PTHR30093">
    <property type="entry name" value="GENERAL SECRETION PATHWAY PROTEIN G"/>
    <property type="match status" value="1"/>
</dbReference>
<dbReference type="RefSeq" id="WP_162659670.1">
    <property type="nucleotide sequence ID" value="NZ_LR593887.1"/>
</dbReference>
<keyword evidence="4" id="KW-1185">Reference proteome</keyword>
<proteinExistence type="predicted"/>
<dbReference type="PANTHER" id="PTHR30093:SF2">
    <property type="entry name" value="TYPE II SECRETION SYSTEM PROTEIN H"/>
    <property type="match status" value="1"/>
</dbReference>
<feature type="chain" id="PRO_5036172861" description="DUF1559 domain-containing protein" evidence="1">
    <location>
        <begin position="23"/>
        <end position="556"/>
    </location>
</feature>
<dbReference type="SUPFAM" id="SSF54523">
    <property type="entry name" value="Pili subunits"/>
    <property type="match status" value="1"/>
</dbReference>
<dbReference type="NCBIfam" id="TIGR04294">
    <property type="entry name" value="pre_pil_HX9DG"/>
    <property type="match status" value="1"/>
</dbReference>
<evidence type="ECO:0000256" key="1">
    <source>
        <dbReference type="SAM" id="SignalP"/>
    </source>
</evidence>
<keyword evidence="1" id="KW-0732">Signal</keyword>
<dbReference type="EMBL" id="LR593887">
    <property type="protein sequence ID" value="VTS06573.1"/>
    <property type="molecule type" value="Genomic_DNA"/>
</dbReference>
<reference evidence="3" key="1">
    <citation type="submission" date="2019-04" db="EMBL/GenBank/DDBJ databases">
        <authorList>
            <consortium name="Science for Life Laboratories"/>
        </authorList>
    </citation>
    <scope>NUCLEOTIDE SEQUENCE</scope>
    <source>
        <strain evidence="3">MBLW1</strain>
    </source>
</reference>
<dbReference type="InterPro" id="IPR027558">
    <property type="entry name" value="Pre_pil_HX9DG_C"/>
</dbReference>
<dbReference type="InterPro" id="IPR011453">
    <property type="entry name" value="DUF1559"/>
</dbReference>
<feature type="domain" description="DUF1559" evidence="2">
    <location>
        <begin position="343"/>
        <end position="494"/>
    </location>
</feature>
<dbReference type="Proteomes" id="UP000464378">
    <property type="component" value="Chromosome"/>
</dbReference>
<organism evidence="3">
    <name type="scientific">Tuwongella immobilis</name>
    <dbReference type="NCBI Taxonomy" id="692036"/>
    <lineage>
        <taxon>Bacteria</taxon>
        <taxon>Pseudomonadati</taxon>
        <taxon>Planctomycetota</taxon>
        <taxon>Planctomycetia</taxon>
        <taxon>Gemmatales</taxon>
        <taxon>Gemmataceae</taxon>
        <taxon>Tuwongella</taxon>
    </lineage>
</organism>
<name>A0A6C2YT19_9BACT</name>
<evidence type="ECO:0000313" key="3">
    <source>
        <dbReference type="EMBL" id="VIP04606.1"/>
    </source>
</evidence>
<feature type="signal peptide" evidence="1">
    <location>
        <begin position="1"/>
        <end position="22"/>
    </location>
</feature>
<sequence length="556" mass="60221">MMQRWMAVMGLAGLLLARPVQAAEMPPIPGDAMMVTHVKLAKLWNTPGMEPYRKNMAAAGEQVLKMLDQRFHPAPSSVQTVTVFLPKPAPMAERFEPNPVVIITTSKPMNAAKVARSYMHPEDVVEKTPGKMYTNDDGKFVLAFPDDRTVIAGETQQVLPLLAGTYPRKGPIADLLSTVGDADLIVGVNRMAIPELPPDLPPAMQTLMAMRTASLTMSVSKTSQIRLAMNYANGDAAEEAKQVGEQFLALGGQYLATLKGPLLKELLVPEPTEGSTISGLPMATGALVGLGAINTVLEWLESPLLKVNGSSLVFELDITDGDLSSVVAASGVAAGLMVPAVSKIREAAARTQSQNNLKQIGLALHNYHDANNSFPPAIVYDKNGKALYSWRVLILPYMEQEAIYRQFKLDEPWDSPNNKPLSDVAIKIFRTPTSKTSTPNTTGYRLIIGNVGEKKTDLWRPLFGDGKSRTRFANITDGTSNTIMVVETADEVPWAKPDEIVMKPGQPLPKFGGYYAGGFNALFGDGSVRFISEKVDARVLRLLIAADDGIPIPNID</sequence>
<dbReference type="InterPro" id="IPR045584">
    <property type="entry name" value="Pilin-like"/>
</dbReference>